<keyword evidence="2" id="KW-1185">Reference proteome</keyword>
<accession>A0A8J8KDK4</accession>
<gene>
    <name evidence="1" type="ORF">HR057_15290</name>
</gene>
<reference evidence="1" key="1">
    <citation type="submission" date="2020-06" db="EMBL/GenBank/DDBJ databases">
        <title>A novel thermopfilic bacterium from Erzurum, Turkey.</title>
        <authorList>
            <person name="Adiguzel A."/>
            <person name="Ay H."/>
            <person name="Baltaci M.O."/>
        </authorList>
    </citation>
    <scope>NUCLEOTIDE SEQUENCE</scope>
    <source>
        <strain evidence="1">P2</strain>
    </source>
</reference>
<dbReference type="Pfam" id="PF11518">
    <property type="entry name" value="DUF3221"/>
    <property type="match status" value="1"/>
</dbReference>
<name>A0A8J8KDK4_9BACI</name>
<evidence type="ECO:0000313" key="1">
    <source>
        <dbReference type="EMBL" id="NSL53108.1"/>
    </source>
</evidence>
<dbReference type="Proteomes" id="UP000625804">
    <property type="component" value="Unassembled WGS sequence"/>
</dbReference>
<dbReference type="InterPro" id="IPR012340">
    <property type="entry name" value="NA-bd_OB-fold"/>
</dbReference>
<comment type="caution">
    <text evidence="1">The sequence shown here is derived from an EMBL/GenBank/DDBJ whole genome shotgun (WGS) entry which is preliminary data.</text>
</comment>
<dbReference type="AlphaFoldDB" id="A0A8J8KDK4"/>
<dbReference type="EMBL" id="JABTTE010000028">
    <property type="protein sequence ID" value="NSL53108.1"/>
    <property type="molecule type" value="Genomic_DNA"/>
</dbReference>
<protein>
    <submittedName>
        <fullName evidence="1">YobA family protein</fullName>
    </submittedName>
</protein>
<proteinExistence type="predicted"/>
<organism evidence="1 2">
    <name type="scientific">Calidifontibacillus erzurumensis</name>
    <dbReference type="NCBI Taxonomy" id="2741433"/>
    <lineage>
        <taxon>Bacteria</taxon>
        <taxon>Bacillati</taxon>
        <taxon>Bacillota</taxon>
        <taxon>Bacilli</taxon>
        <taxon>Bacillales</taxon>
        <taxon>Bacillaceae</taxon>
        <taxon>Calidifontibacillus/Schinkia group</taxon>
        <taxon>Calidifontibacillus</taxon>
    </lineage>
</organism>
<sequence length="176" mass="19422">MLIIAFIILLSLIGCGTKKDHLSLGSSSDFNDKPGIEGYVVAKEKGRILVVDPVPQDFSKTGGVSEFYNAIWFSNVLSDIKVGEKVQVWFDEVAESYPGQSKAKKIKVLKNNTLSGTDLTEAEAIQKALDQVHKKSTSVEVKAVKKVSYDPSTDLWRIQIKQGEETFNIEVSDVID</sequence>
<dbReference type="InterPro" id="IPR021598">
    <property type="entry name" value="DUF3221"/>
</dbReference>
<evidence type="ECO:0000313" key="2">
    <source>
        <dbReference type="Proteomes" id="UP000625804"/>
    </source>
</evidence>
<dbReference type="Gene3D" id="2.40.50.140">
    <property type="entry name" value="Nucleic acid-binding proteins"/>
    <property type="match status" value="1"/>
</dbReference>